<accession>A0AAV7IAZ4</accession>
<gene>
    <name evidence="1" type="ORF">KQX54_019022</name>
</gene>
<dbReference type="EMBL" id="JAHXZJ010002237">
    <property type="protein sequence ID" value="KAH0547380.1"/>
    <property type="molecule type" value="Genomic_DNA"/>
</dbReference>
<evidence type="ECO:0000313" key="2">
    <source>
        <dbReference type="Proteomes" id="UP000826195"/>
    </source>
</evidence>
<keyword evidence="2" id="KW-1185">Reference proteome</keyword>
<dbReference type="AlphaFoldDB" id="A0AAV7IAZ4"/>
<name>A0AAV7IAZ4_COTGL</name>
<proteinExistence type="predicted"/>
<reference evidence="1 2" key="1">
    <citation type="journal article" date="2021" name="J. Hered.">
        <title>A chromosome-level genome assembly of the parasitoid wasp, Cotesia glomerata (Hymenoptera: Braconidae).</title>
        <authorList>
            <person name="Pinto B.J."/>
            <person name="Weis J.J."/>
            <person name="Gamble T."/>
            <person name="Ode P.J."/>
            <person name="Paul R."/>
            <person name="Zaspel J.M."/>
        </authorList>
    </citation>
    <scope>NUCLEOTIDE SEQUENCE [LARGE SCALE GENOMIC DNA]</scope>
    <source>
        <strain evidence="1">CgM1</strain>
    </source>
</reference>
<comment type="caution">
    <text evidence="1">The sequence shown here is derived from an EMBL/GenBank/DDBJ whole genome shotgun (WGS) entry which is preliminary data.</text>
</comment>
<dbReference type="Proteomes" id="UP000826195">
    <property type="component" value="Unassembled WGS sequence"/>
</dbReference>
<evidence type="ECO:0000313" key="1">
    <source>
        <dbReference type="EMBL" id="KAH0547380.1"/>
    </source>
</evidence>
<protein>
    <submittedName>
        <fullName evidence="1">Uncharacterized protein</fullName>
    </submittedName>
</protein>
<organism evidence="1 2">
    <name type="scientific">Cotesia glomerata</name>
    <name type="common">Lepidopteran parasitic wasp</name>
    <name type="synonym">Apanteles glomeratus</name>
    <dbReference type="NCBI Taxonomy" id="32391"/>
    <lineage>
        <taxon>Eukaryota</taxon>
        <taxon>Metazoa</taxon>
        <taxon>Ecdysozoa</taxon>
        <taxon>Arthropoda</taxon>
        <taxon>Hexapoda</taxon>
        <taxon>Insecta</taxon>
        <taxon>Pterygota</taxon>
        <taxon>Neoptera</taxon>
        <taxon>Endopterygota</taxon>
        <taxon>Hymenoptera</taxon>
        <taxon>Apocrita</taxon>
        <taxon>Ichneumonoidea</taxon>
        <taxon>Braconidae</taxon>
        <taxon>Microgastrinae</taxon>
        <taxon>Cotesia</taxon>
    </lineage>
</organism>
<sequence length="159" mass="18681">MVSLYFEEPKDQSCFVYHQVTVQIMDFRLSISFVNECTDPITRTFHLIQARPAQSVNSVLIEFHWYEFHCYMCPRPDLKEKRITLQAKPLKVITSLANQRYFFKACAIPDKNTFSASAQNHKNPFLPCNGVRLRMRIQASDLVSQYRKICARRNLGWNL</sequence>